<comment type="subcellular location">
    <subcellularLocation>
        <location evidence="2">Cell membrane</location>
        <topology evidence="2">Lipid-anchor</topology>
    </subcellularLocation>
</comment>
<reference evidence="3 4" key="1">
    <citation type="submission" date="2020-08" db="EMBL/GenBank/DDBJ databases">
        <title>Paraeoetvoesia sp. YC-7-48 draft genome sequence.</title>
        <authorList>
            <person name="Yao L."/>
        </authorList>
    </citation>
    <scope>NUCLEOTIDE SEQUENCE [LARGE SCALE GENOMIC DNA]</scope>
    <source>
        <strain evidence="4">YC-7-48</strain>
    </source>
</reference>
<dbReference type="SUPFAM" id="SSF56954">
    <property type="entry name" value="Outer membrane efflux proteins (OEP)"/>
    <property type="match status" value="1"/>
</dbReference>
<dbReference type="GO" id="GO:0015562">
    <property type="term" value="F:efflux transmembrane transporter activity"/>
    <property type="evidence" value="ECO:0007669"/>
    <property type="project" value="InterPro"/>
</dbReference>
<dbReference type="Gene3D" id="2.20.200.10">
    <property type="entry name" value="Outer membrane efflux proteins (OEP)"/>
    <property type="match status" value="1"/>
</dbReference>
<dbReference type="PROSITE" id="PS51257">
    <property type="entry name" value="PROKAR_LIPOPROTEIN"/>
    <property type="match status" value="1"/>
</dbReference>
<dbReference type="Pfam" id="PF02321">
    <property type="entry name" value="OEP"/>
    <property type="match status" value="2"/>
</dbReference>
<dbReference type="Proteomes" id="UP000545386">
    <property type="component" value="Unassembled WGS sequence"/>
</dbReference>
<keyword evidence="4" id="KW-1185">Reference proteome</keyword>
<accession>A0A842HTI9</accession>
<evidence type="ECO:0000313" key="4">
    <source>
        <dbReference type="Proteomes" id="UP000545386"/>
    </source>
</evidence>
<keyword evidence="2" id="KW-0812">Transmembrane</keyword>
<proteinExistence type="inferred from homology"/>
<dbReference type="InterPro" id="IPR003423">
    <property type="entry name" value="OMP_efflux"/>
</dbReference>
<dbReference type="InterPro" id="IPR010131">
    <property type="entry name" value="MdtP/NodT-like"/>
</dbReference>
<dbReference type="Gene3D" id="1.20.1600.10">
    <property type="entry name" value="Outer membrane efflux proteins (OEP)"/>
    <property type="match status" value="1"/>
</dbReference>
<protein>
    <submittedName>
        <fullName evidence="3">Efflux transporter outer membrane subunit</fullName>
    </submittedName>
</protein>
<dbReference type="RefSeq" id="WP_185780400.1">
    <property type="nucleotide sequence ID" value="NZ_JACJUU010000011.1"/>
</dbReference>
<dbReference type="NCBIfam" id="TIGR01845">
    <property type="entry name" value="outer_NodT"/>
    <property type="match status" value="1"/>
</dbReference>
<comment type="caution">
    <text evidence="3">The sequence shown here is derived from an EMBL/GenBank/DDBJ whole genome shotgun (WGS) entry which is preliminary data.</text>
</comment>
<evidence type="ECO:0000256" key="1">
    <source>
        <dbReference type="ARBA" id="ARBA00007613"/>
    </source>
</evidence>
<evidence type="ECO:0000313" key="3">
    <source>
        <dbReference type="EMBL" id="MBC2770730.1"/>
    </source>
</evidence>
<keyword evidence="2" id="KW-0564">Palmitate</keyword>
<keyword evidence="2" id="KW-1134">Transmembrane beta strand</keyword>
<dbReference type="GO" id="GO:0005886">
    <property type="term" value="C:plasma membrane"/>
    <property type="evidence" value="ECO:0007669"/>
    <property type="project" value="UniProtKB-SubCell"/>
</dbReference>
<keyword evidence="2" id="KW-0472">Membrane</keyword>
<organism evidence="3 4">
    <name type="scientific">Pusillimonas minor</name>
    <dbReference type="NCBI Taxonomy" id="2697024"/>
    <lineage>
        <taxon>Bacteria</taxon>
        <taxon>Pseudomonadati</taxon>
        <taxon>Pseudomonadota</taxon>
        <taxon>Betaproteobacteria</taxon>
        <taxon>Burkholderiales</taxon>
        <taxon>Alcaligenaceae</taxon>
        <taxon>Pusillimonas</taxon>
    </lineage>
</organism>
<dbReference type="PANTHER" id="PTHR30203">
    <property type="entry name" value="OUTER MEMBRANE CATION EFFLUX PROTEIN"/>
    <property type="match status" value="1"/>
</dbReference>
<dbReference type="EMBL" id="JACJUU010000011">
    <property type="protein sequence ID" value="MBC2770730.1"/>
    <property type="molecule type" value="Genomic_DNA"/>
</dbReference>
<dbReference type="AlphaFoldDB" id="A0A842HTI9"/>
<comment type="similarity">
    <text evidence="1 2">Belongs to the outer membrane factor (OMF) (TC 1.B.17) family.</text>
</comment>
<sequence length="481" mass="52332">MTTAERCLRKFGWVLATLMLAGCAVGPDYQRPVVDVGAQYRAVAGWTPARPADDALPADWWRLFNDPALDQLMQDVLVSNQTIAQVEAQYRQAQALLRASGALFFPVLGVDAGVTRSRSGQADATRQYNLGGSVTWEADLWGRIRRTVEADRAQVQASSAELAATRLSVQSTLAQTYFRIRAYDAERRLLDQTIAAYERSLQMTRNRFDAGVASQLDVSSAQVQLENALTQRLALDRQRAQLEHALAVLVGKAPSAFQLDEARVWVDVPEVPAGLPSQLLQRRPDVAAAERRVAAANAEIGVAQSAWFPDLTLSAQGGFRSGQWAQWLTAPFSFWSVGPALAMTLFDGGARSARVDQARAQYDADVAAYRQTVLTALQEVEDYLVAISGLGREQLSQGRALAAARESLRLTRNQYEAGLIDYLSVVQVETSALSAEREAISLGADRLIASVQLMAALGGGWQVDTPQDTAIEVITPEAAVR</sequence>
<evidence type="ECO:0000256" key="2">
    <source>
        <dbReference type="RuleBase" id="RU362097"/>
    </source>
</evidence>
<dbReference type="PANTHER" id="PTHR30203:SF33">
    <property type="entry name" value="BLR4455 PROTEIN"/>
    <property type="match status" value="1"/>
</dbReference>
<gene>
    <name evidence="3" type="ORF">GTU67_12505</name>
</gene>
<name>A0A842HTI9_9BURK</name>
<keyword evidence="2" id="KW-0449">Lipoprotein</keyword>